<dbReference type="PANTHER" id="PTHR22851:SF0">
    <property type="entry name" value="DDB1- AND CUL4-ASSOCIATED FACTOR 13"/>
    <property type="match status" value="1"/>
</dbReference>
<evidence type="ECO:0000313" key="1">
    <source>
        <dbReference type="EMBL" id="OON22577.1"/>
    </source>
</evidence>
<dbReference type="GO" id="GO:0032040">
    <property type="term" value="C:small-subunit processome"/>
    <property type="evidence" value="ECO:0007669"/>
    <property type="project" value="TreeGrafter"/>
</dbReference>
<name>A0A1S8X7A3_OPIVI</name>
<organism evidence="1 2">
    <name type="scientific">Opisthorchis viverrini</name>
    <name type="common">Southeast Asian liver fluke</name>
    <dbReference type="NCBI Taxonomy" id="6198"/>
    <lineage>
        <taxon>Eukaryota</taxon>
        <taxon>Metazoa</taxon>
        <taxon>Spiralia</taxon>
        <taxon>Lophotrochozoa</taxon>
        <taxon>Platyhelminthes</taxon>
        <taxon>Trematoda</taxon>
        <taxon>Digenea</taxon>
        <taxon>Opisthorchiida</taxon>
        <taxon>Opisthorchiata</taxon>
        <taxon>Opisthorchiidae</taxon>
        <taxon>Opisthorchis</taxon>
    </lineage>
</organism>
<proteinExistence type="predicted"/>
<evidence type="ECO:0000313" key="2">
    <source>
        <dbReference type="Proteomes" id="UP000243686"/>
    </source>
</evidence>
<dbReference type="Proteomes" id="UP000243686">
    <property type="component" value="Unassembled WGS sequence"/>
</dbReference>
<protein>
    <submittedName>
        <fullName evidence="1">Uncharacterized protein</fullName>
    </submittedName>
</protein>
<dbReference type="EMBL" id="KV891734">
    <property type="protein sequence ID" value="OON22577.1"/>
    <property type="molecule type" value="Genomic_DNA"/>
</dbReference>
<gene>
    <name evidence="1" type="ORF">X801_01519</name>
</gene>
<keyword evidence="2" id="KW-1185">Reference proteome</keyword>
<dbReference type="PANTHER" id="PTHR22851">
    <property type="entry name" value="U3 SMALL NUCLEOLAR RNA U3 SNORNA ASSOCIATED PROTEIN"/>
    <property type="match status" value="1"/>
</dbReference>
<dbReference type="AlphaFoldDB" id="A0A1S8X7A3"/>
<sequence>MERWSNTRMANYDAAEHPFSAEREYIRAVNAAKLQRMMAKPFLGALEGTTEQMVCLSLNSETLGLAVFGTADGKVKIS</sequence>
<reference evidence="1 2" key="1">
    <citation type="submission" date="2015-03" db="EMBL/GenBank/DDBJ databases">
        <title>Draft genome of the nematode, Opisthorchis viverrini.</title>
        <authorList>
            <person name="Mitreva M."/>
        </authorList>
    </citation>
    <scope>NUCLEOTIDE SEQUENCE [LARGE SCALE GENOMIC DNA]</scope>
    <source>
        <strain evidence="1">Khon Kaen</strain>
    </source>
</reference>
<dbReference type="GO" id="GO:0000462">
    <property type="term" value="P:maturation of SSU-rRNA from tricistronic rRNA transcript (SSU-rRNA, 5.8S rRNA, LSU-rRNA)"/>
    <property type="evidence" value="ECO:0007669"/>
    <property type="project" value="TreeGrafter"/>
</dbReference>
<dbReference type="InterPro" id="IPR051733">
    <property type="entry name" value="WD_repeat_DCAF13/WDSOF1"/>
</dbReference>
<accession>A0A1S8X7A3</accession>